<gene>
    <name evidence="1" type="ORF">SBA1_730036</name>
</gene>
<proteinExistence type="predicted"/>
<accession>A0A2U3L5Y4</accession>
<evidence type="ECO:0000313" key="2">
    <source>
        <dbReference type="Proteomes" id="UP000238701"/>
    </source>
</evidence>
<organism evidence="1 2">
    <name type="scientific">Candidatus Sulfotelmatobacter kueseliae</name>
    <dbReference type="NCBI Taxonomy" id="2042962"/>
    <lineage>
        <taxon>Bacteria</taxon>
        <taxon>Pseudomonadati</taxon>
        <taxon>Acidobacteriota</taxon>
        <taxon>Terriglobia</taxon>
        <taxon>Terriglobales</taxon>
        <taxon>Candidatus Korobacteraceae</taxon>
        <taxon>Candidatus Sulfotelmatobacter</taxon>
    </lineage>
</organism>
<dbReference type="Proteomes" id="UP000238701">
    <property type="component" value="Unassembled WGS sequence"/>
</dbReference>
<reference evidence="2" key="1">
    <citation type="submission" date="2018-02" db="EMBL/GenBank/DDBJ databases">
        <authorList>
            <person name="Hausmann B."/>
        </authorList>
    </citation>
    <scope>NUCLEOTIDE SEQUENCE [LARGE SCALE GENOMIC DNA]</scope>
    <source>
        <strain evidence="2">Peat soil MAG SbA1</strain>
    </source>
</reference>
<evidence type="ECO:0000313" key="1">
    <source>
        <dbReference type="EMBL" id="SPF47326.1"/>
    </source>
</evidence>
<sequence length="72" mass="8195">MSTRTNKTGLIPCVYCGKTGAQFERTVKEQTPLAMDWLYHSVCCEGPYDVILPPWTCSWALIWRSLPSGEDR</sequence>
<dbReference type="EMBL" id="OMOD01000170">
    <property type="protein sequence ID" value="SPF47326.1"/>
    <property type="molecule type" value="Genomic_DNA"/>
</dbReference>
<dbReference type="AlphaFoldDB" id="A0A2U3L5Y4"/>
<name>A0A2U3L5Y4_9BACT</name>
<protein>
    <submittedName>
        <fullName evidence="1">Uncharacterized protein</fullName>
    </submittedName>
</protein>